<dbReference type="InterPro" id="IPR000412">
    <property type="entry name" value="ABC_2_transport"/>
</dbReference>
<dbReference type="KEGG" id="eff:skT53_27710"/>
<reference evidence="12 13" key="1">
    <citation type="submission" date="2020-08" db="EMBL/GenBank/DDBJ databases">
        <title>Complete Genome Sequence of Effusibacillus dendaii Strain skT53, Isolated from Farmland soil.</title>
        <authorList>
            <person name="Konishi T."/>
            <person name="Kawasaki H."/>
        </authorList>
    </citation>
    <scope>NUCLEOTIDE SEQUENCE [LARGE SCALE GENOMIC DNA]</scope>
    <source>
        <strain evidence="13">skT53</strain>
    </source>
</reference>
<dbReference type="GO" id="GO:0140359">
    <property type="term" value="F:ABC-type transporter activity"/>
    <property type="evidence" value="ECO:0007669"/>
    <property type="project" value="InterPro"/>
</dbReference>
<dbReference type="InterPro" id="IPR013525">
    <property type="entry name" value="ABC2_TM"/>
</dbReference>
<evidence type="ECO:0000256" key="10">
    <source>
        <dbReference type="RuleBase" id="RU361157"/>
    </source>
</evidence>
<feature type="transmembrane region" description="Helical" evidence="10">
    <location>
        <begin position="84"/>
        <end position="100"/>
    </location>
</feature>
<protein>
    <recommendedName>
        <fullName evidence="10">Transport permease protein</fullName>
    </recommendedName>
</protein>
<gene>
    <name evidence="12" type="ORF">skT53_27710</name>
</gene>
<proteinExistence type="inferred from homology"/>
<evidence type="ECO:0000259" key="11">
    <source>
        <dbReference type="PROSITE" id="PS51012"/>
    </source>
</evidence>
<sequence>MQTHLQVAKQKQAVWNPLSIISNLIKHKELIKQLTKREVVARYKGSYLGIAWSFLTPLLMLVIYTFVFSVIFKAKWGVGSDSKTEFALVLFCGLITYNLFSEVVSRAPSLILANVNYVKKVVFPLEILPVVALGSALVNLAISLVILIVGLAILLQTFHWTIVLLPLVLLPLVLFTTGFAWFLASLGVYIRDIGQVIGVAIQILMFMSPIFYPISSIPKEFQEFFYWNPISFVVEDMRRILVWGQFPDWNWLLFGTLLGGLFTVLGYVWFQRTRGGFADVL</sequence>
<dbReference type="Pfam" id="PF01061">
    <property type="entry name" value="ABC2_membrane"/>
    <property type="match status" value="1"/>
</dbReference>
<evidence type="ECO:0000256" key="2">
    <source>
        <dbReference type="ARBA" id="ARBA00007783"/>
    </source>
</evidence>
<accession>A0A7I8DG02</accession>
<dbReference type="RefSeq" id="WP_200758166.1">
    <property type="nucleotide sequence ID" value="NZ_AP023366.1"/>
</dbReference>
<keyword evidence="5" id="KW-0762">Sugar transport</keyword>
<comment type="subcellular location">
    <subcellularLocation>
        <location evidence="1 10">Cell membrane</location>
        <topology evidence="1 10">Multi-pass membrane protein</topology>
    </subcellularLocation>
</comment>
<evidence type="ECO:0000256" key="4">
    <source>
        <dbReference type="ARBA" id="ARBA00022475"/>
    </source>
</evidence>
<feature type="transmembrane region" description="Helical" evidence="10">
    <location>
        <begin position="160"/>
        <end position="184"/>
    </location>
</feature>
<organism evidence="12 13">
    <name type="scientific">Effusibacillus dendaii</name>
    <dbReference type="NCBI Taxonomy" id="2743772"/>
    <lineage>
        <taxon>Bacteria</taxon>
        <taxon>Bacillati</taxon>
        <taxon>Bacillota</taxon>
        <taxon>Bacilli</taxon>
        <taxon>Bacillales</taxon>
        <taxon>Alicyclobacillaceae</taxon>
        <taxon>Effusibacillus</taxon>
    </lineage>
</organism>
<comment type="similarity">
    <text evidence="2 10">Belongs to the ABC-2 integral membrane protein family.</text>
</comment>
<evidence type="ECO:0000256" key="1">
    <source>
        <dbReference type="ARBA" id="ARBA00004651"/>
    </source>
</evidence>
<feature type="transmembrane region" description="Helical" evidence="10">
    <location>
        <begin position="196"/>
        <end position="214"/>
    </location>
</feature>
<keyword evidence="8 10" id="KW-1133">Transmembrane helix</keyword>
<dbReference type="InterPro" id="IPR047817">
    <property type="entry name" value="ABC2_TM_bact-type"/>
</dbReference>
<evidence type="ECO:0000313" key="13">
    <source>
        <dbReference type="Proteomes" id="UP000593802"/>
    </source>
</evidence>
<keyword evidence="6 10" id="KW-0812">Transmembrane</keyword>
<evidence type="ECO:0000256" key="8">
    <source>
        <dbReference type="ARBA" id="ARBA00022989"/>
    </source>
</evidence>
<feature type="transmembrane region" description="Helical" evidence="10">
    <location>
        <begin position="121"/>
        <end position="154"/>
    </location>
</feature>
<dbReference type="PIRSF" id="PIRSF006648">
    <property type="entry name" value="DrrB"/>
    <property type="match status" value="1"/>
</dbReference>
<keyword evidence="7" id="KW-0972">Capsule biogenesis/degradation</keyword>
<feature type="transmembrane region" description="Helical" evidence="10">
    <location>
        <begin position="251"/>
        <end position="270"/>
    </location>
</feature>
<dbReference type="EMBL" id="AP023366">
    <property type="protein sequence ID" value="BCJ87786.1"/>
    <property type="molecule type" value="Genomic_DNA"/>
</dbReference>
<dbReference type="Proteomes" id="UP000593802">
    <property type="component" value="Chromosome"/>
</dbReference>
<dbReference type="PANTHER" id="PTHR30413">
    <property type="entry name" value="INNER MEMBRANE TRANSPORT PERMEASE"/>
    <property type="match status" value="1"/>
</dbReference>
<dbReference type="GO" id="GO:0015920">
    <property type="term" value="P:lipopolysaccharide transport"/>
    <property type="evidence" value="ECO:0007669"/>
    <property type="project" value="TreeGrafter"/>
</dbReference>
<evidence type="ECO:0000256" key="5">
    <source>
        <dbReference type="ARBA" id="ARBA00022597"/>
    </source>
</evidence>
<dbReference type="PRINTS" id="PR00164">
    <property type="entry name" value="ABC2TRNSPORT"/>
</dbReference>
<keyword evidence="13" id="KW-1185">Reference proteome</keyword>
<dbReference type="PROSITE" id="PS51012">
    <property type="entry name" value="ABC_TM2"/>
    <property type="match status" value="1"/>
</dbReference>
<dbReference type="PANTHER" id="PTHR30413:SF10">
    <property type="entry name" value="CAPSULE POLYSACCHARIDE EXPORT INNER-MEMBRANE PROTEIN CTRC"/>
    <property type="match status" value="1"/>
</dbReference>
<keyword evidence="4 10" id="KW-1003">Cell membrane</keyword>
<evidence type="ECO:0000256" key="6">
    <source>
        <dbReference type="ARBA" id="ARBA00022692"/>
    </source>
</evidence>
<keyword evidence="3 10" id="KW-0813">Transport</keyword>
<evidence type="ECO:0000313" key="12">
    <source>
        <dbReference type="EMBL" id="BCJ87786.1"/>
    </source>
</evidence>
<feature type="transmembrane region" description="Helical" evidence="10">
    <location>
        <begin position="47"/>
        <end position="72"/>
    </location>
</feature>
<evidence type="ECO:0000256" key="7">
    <source>
        <dbReference type="ARBA" id="ARBA00022903"/>
    </source>
</evidence>
<evidence type="ECO:0000256" key="3">
    <source>
        <dbReference type="ARBA" id="ARBA00022448"/>
    </source>
</evidence>
<feature type="domain" description="ABC transmembrane type-2" evidence="11">
    <location>
        <begin position="48"/>
        <end position="273"/>
    </location>
</feature>
<name>A0A7I8DG02_9BACL</name>
<dbReference type="AlphaFoldDB" id="A0A7I8DG02"/>
<dbReference type="GO" id="GO:0043190">
    <property type="term" value="C:ATP-binding cassette (ABC) transporter complex"/>
    <property type="evidence" value="ECO:0007669"/>
    <property type="project" value="InterPro"/>
</dbReference>
<keyword evidence="9 10" id="KW-0472">Membrane</keyword>
<evidence type="ECO:0000256" key="9">
    <source>
        <dbReference type="ARBA" id="ARBA00023136"/>
    </source>
</evidence>